<name>X0VBT0_9ZZZZ</name>
<protein>
    <submittedName>
        <fullName evidence="1">Uncharacterized protein</fullName>
    </submittedName>
</protein>
<gene>
    <name evidence="1" type="ORF">S01H1_50445</name>
</gene>
<reference evidence="1" key="1">
    <citation type="journal article" date="2014" name="Front. Microbiol.">
        <title>High frequency of phylogenetically diverse reductive dehalogenase-homologous genes in deep subseafloor sedimentary metagenomes.</title>
        <authorList>
            <person name="Kawai M."/>
            <person name="Futagami T."/>
            <person name="Toyoda A."/>
            <person name="Takaki Y."/>
            <person name="Nishi S."/>
            <person name="Hori S."/>
            <person name="Arai W."/>
            <person name="Tsubouchi T."/>
            <person name="Morono Y."/>
            <person name="Uchiyama I."/>
            <person name="Ito T."/>
            <person name="Fujiyama A."/>
            <person name="Inagaki F."/>
            <person name="Takami H."/>
        </authorList>
    </citation>
    <scope>NUCLEOTIDE SEQUENCE</scope>
    <source>
        <strain evidence="1">Expedition CK06-06</strain>
    </source>
</reference>
<comment type="caution">
    <text evidence="1">The sequence shown here is derived from an EMBL/GenBank/DDBJ whole genome shotgun (WGS) entry which is preliminary data.</text>
</comment>
<accession>X0VBT0</accession>
<proteinExistence type="predicted"/>
<organism evidence="1">
    <name type="scientific">marine sediment metagenome</name>
    <dbReference type="NCBI Taxonomy" id="412755"/>
    <lineage>
        <taxon>unclassified sequences</taxon>
        <taxon>metagenomes</taxon>
        <taxon>ecological metagenomes</taxon>
    </lineage>
</organism>
<evidence type="ECO:0000313" key="1">
    <source>
        <dbReference type="EMBL" id="GAG15534.1"/>
    </source>
</evidence>
<dbReference type="AlphaFoldDB" id="X0VBT0"/>
<sequence length="97" mass="11222">MIEYEDGTVGFHDKYRDPFIGGRLVGEFGSRKYILSADTGLPISNGSFNYYLENGTLMSTDYGPVFHTRHSDYFDKKSSYDEQEAKQKEYQLNQVKE</sequence>
<dbReference type="EMBL" id="BARS01032503">
    <property type="protein sequence ID" value="GAG15534.1"/>
    <property type="molecule type" value="Genomic_DNA"/>
</dbReference>